<dbReference type="EMBL" id="NBNE01001536">
    <property type="protein sequence ID" value="OWZ13613.1"/>
    <property type="molecule type" value="Genomic_DNA"/>
</dbReference>
<name>A0A225W7B3_9STRA</name>
<comment type="caution">
    <text evidence="9">The sequence shown here is derived from an EMBL/GenBank/DDBJ whole genome shotgun (WGS) entry which is preliminary data.</text>
</comment>
<dbReference type="SMART" id="SM00317">
    <property type="entry name" value="SET"/>
    <property type="match status" value="1"/>
</dbReference>
<evidence type="ECO:0000313" key="10">
    <source>
        <dbReference type="Proteomes" id="UP000198211"/>
    </source>
</evidence>
<dbReference type="InterPro" id="IPR001214">
    <property type="entry name" value="SET_dom"/>
</dbReference>
<dbReference type="PROSITE" id="PS50280">
    <property type="entry name" value="SET"/>
    <property type="match status" value="1"/>
</dbReference>
<evidence type="ECO:0000313" key="9">
    <source>
        <dbReference type="EMBL" id="OWZ13613.1"/>
    </source>
</evidence>
<keyword evidence="3" id="KW-0158">Chromosome</keyword>
<feature type="domain" description="SET" evidence="8">
    <location>
        <begin position="60"/>
        <end position="175"/>
    </location>
</feature>
<dbReference type="InterPro" id="IPR046341">
    <property type="entry name" value="SET_dom_sf"/>
</dbReference>
<dbReference type="STRING" id="4795.A0A225W7B3"/>
<evidence type="ECO:0000256" key="1">
    <source>
        <dbReference type="ARBA" id="ARBA00004123"/>
    </source>
</evidence>
<proteinExistence type="predicted"/>
<evidence type="ECO:0000259" key="8">
    <source>
        <dbReference type="PROSITE" id="PS50280"/>
    </source>
</evidence>
<comment type="subcellular location">
    <subcellularLocation>
        <location evidence="2">Chromosome</location>
    </subcellularLocation>
    <subcellularLocation>
        <location evidence="1">Nucleus</location>
    </subcellularLocation>
</comment>
<dbReference type="Proteomes" id="UP000198211">
    <property type="component" value="Unassembled WGS sequence"/>
</dbReference>
<protein>
    <recommendedName>
        <fullName evidence="8">SET domain-containing protein</fullName>
    </recommendedName>
</protein>
<keyword evidence="5" id="KW-0808">Transferase</keyword>
<evidence type="ECO:0000256" key="7">
    <source>
        <dbReference type="ARBA" id="ARBA00023242"/>
    </source>
</evidence>
<dbReference type="PANTHER" id="PTHR22884">
    <property type="entry name" value="SET DOMAIN PROTEINS"/>
    <property type="match status" value="1"/>
</dbReference>
<keyword evidence="6" id="KW-0949">S-adenosyl-L-methionine</keyword>
<dbReference type="AlphaFoldDB" id="A0A225W7B3"/>
<keyword evidence="7" id="KW-0539">Nucleus</keyword>
<dbReference type="InterPro" id="IPR050777">
    <property type="entry name" value="SET2_Histone-Lys_MeTrsfase"/>
</dbReference>
<keyword evidence="10" id="KW-1185">Reference proteome</keyword>
<dbReference type="GO" id="GO:0005634">
    <property type="term" value="C:nucleus"/>
    <property type="evidence" value="ECO:0007669"/>
    <property type="project" value="UniProtKB-SubCell"/>
</dbReference>
<accession>A0A225W7B3</accession>
<keyword evidence="4" id="KW-0489">Methyltransferase</keyword>
<evidence type="ECO:0000256" key="2">
    <source>
        <dbReference type="ARBA" id="ARBA00004286"/>
    </source>
</evidence>
<sequence length="186" mass="20435">MDGDVWTRLRKSFSLPRNSWVSSIGTDALIVAQMQVGCVRGKCATGGHCSNQMMQDGLNAMLSVRRLPGKEMSLFASQQISPGGFVCQYTGEVVRSAVYQRRQMELKGAKNYYGMTITSNEVVDARVFGNVARSANHSCQPNCVVERWDVDGETCCGLFAKRLIENDEEITFDYGGGNATTRVRAG</sequence>
<dbReference type="Gene3D" id="2.170.270.10">
    <property type="entry name" value="SET domain"/>
    <property type="match status" value="1"/>
</dbReference>
<dbReference type="GO" id="GO:0008168">
    <property type="term" value="F:methyltransferase activity"/>
    <property type="evidence" value="ECO:0007669"/>
    <property type="project" value="UniProtKB-KW"/>
</dbReference>
<evidence type="ECO:0000256" key="6">
    <source>
        <dbReference type="ARBA" id="ARBA00022691"/>
    </source>
</evidence>
<reference evidence="10" key="1">
    <citation type="submission" date="2017-03" db="EMBL/GenBank/DDBJ databases">
        <title>Phytopthora megakarya and P. palmivora, two closely related causual agents of cacao black pod achieved similar genome size and gene model numbers by different mechanisms.</title>
        <authorList>
            <person name="Ali S."/>
            <person name="Shao J."/>
            <person name="Larry D.J."/>
            <person name="Kronmiller B."/>
            <person name="Shen D."/>
            <person name="Strem M.D."/>
            <person name="Melnick R.L."/>
            <person name="Guiltinan M.J."/>
            <person name="Tyler B.M."/>
            <person name="Meinhardt L.W."/>
            <person name="Bailey B.A."/>
        </authorList>
    </citation>
    <scope>NUCLEOTIDE SEQUENCE [LARGE SCALE GENOMIC DNA]</scope>
    <source>
        <strain evidence="10">zdho120</strain>
    </source>
</reference>
<dbReference type="GO" id="GO:0005694">
    <property type="term" value="C:chromosome"/>
    <property type="evidence" value="ECO:0007669"/>
    <property type="project" value="UniProtKB-SubCell"/>
</dbReference>
<evidence type="ECO:0000256" key="3">
    <source>
        <dbReference type="ARBA" id="ARBA00022454"/>
    </source>
</evidence>
<dbReference type="OrthoDB" id="89186at2759"/>
<dbReference type="GO" id="GO:0032259">
    <property type="term" value="P:methylation"/>
    <property type="evidence" value="ECO:0007669"/>
    <property type="project" value="UniProtKB-KW"/>
</dbReference>
<dbReference type="Pfam" id="PF00856">
    <property type="entry name" value="SET"/>
    <property type="match status" value="1"/>
</dbReference>
<gene>
    <name evidence="9" type="ORF">PHMEG_00013031</name>
</gene>
<dbReference type="SUPFAM" id="SSF82199">
    <property type="entry name" value="SET domain"/>
    <property type="match status" value="1"/>
</dbReference>
<organism evidence="9 10">
    <name type="scientific">Phytophthora megakarya</name>
    <dbReference type="NCBI Taxonomy" id="4795"/>
    <lineage>
        <taxon>Eukaryota</taxon>
        <taxon>Sar</taxon>
        <taxon>Stramenopiles</taxon>
        <taxon>Oomycota</taxon>
        <taxon>Peronosporomycetes</taxon>
        <taxon>Peronosporales</taxon>
        <taxon>Peronosporaceae</taxon>
        <taxon>Phytophthora</taxon>
    </lineage>
</organism>
<evidence type="ECO:0000256" key="4">
    <source>
        <dbReference type="ARBA" id="ARBA00022603"/>
    </source>
</evidence>
<evidence type="ECO:0000256" key="5">
    <source>
        <dbReference type="ARBA" id="ARBA00022679"/>
    </source>
</evidence>